<reference evidence="1 2" key="1">
    <citation type="submission" date="2015-10" db="EMBL/GenBank/DDBJ databases">
        <title>Full genome of DAOMC 229536 Phialocephala scopiformis, a fungal endophyte of spruce producing the potent anti-insectan compound rugulosin.</title>
        <authorList>
            <consortium name="DOE Joint Genome Institute"/>
            <person name="Walker A.K."/>
            <person name="Frasz S.L."/>
            <person name="Seifert K.A."/>
            <person name="Miller J.D."/>
            <person name="Mondo S.J."/>
            <person name="Labutti K."/>
            <person name="Lipzen A."/>
            <person name="Dockter R."/>
            <person name="Kennedy M."/>
            <person name="Grigoriev I.V."/>
            <person name="Spatafora J.W."/>
        </authorList>
    </citation>
    <scope>NUCLEOTIDE SEQUENCE [LARGE SCALE GENOMIC DNA]</scope>
    <source>
        <strain evidence="1 2">CBS 120377</strain>
    </source>
</reference>
<dbReference type="EMBL" id="KQ947414">
    <property type="protein sequence ID" value="KUJ17755.1"/>
    <property type="molecule type" value="Genomic_DNA"/>
</dbReference>
<name>A0A194XC62_MOLSC</name>
<dbReference type="GeneID" id="28824658"/>
<evidence type="ECO:0000313" key="2">
    <source>
        <dbReference type="Proteomes" id="UP000070700"/>
    </source>
</evidence>
<dbReference type="AlphaFoldDB" id="A0A194XC62"/>
<accession>A0A194XC62</accession>
<gene>
    <name evidence="1" type="ORF">LY89DRAFT_684702</name>
</gene>
<dbReference type="RefSeq" id="XP_018072110.1">
    <property type="nucleotide sequence ID" value="XM_018214932.1"/>
</dbReference>
<organism evidence="1 2">
    <name type="scientific">Mollisia scopiformis</name>
    <name type="common">Conifer needle endophyte fungus</name>
    <name type="synonym">Phialocephala scopiformis</name>
    <dbReference type="NCBI Taxonomy" id="149040"/>
    <lineage>
        <taxon>Eukaryota</taxon>
        <taxon>Fungi</taxon>
        <taxon>Dikarya</taxon>
        <taxon>Ascomycota</taxon>
        <taxon>Pezizomycotina</taxon>
        <taxon>Leotiomycetes</taxon>
        <taxon>Helotiales</taxon>
        <taxon>Mollisiaceae</taxon>
        <taxon>Mollisia</taxon>
    </lineage>
</organism>
<dbReference type="KEGG" id="psco:LY89DRAFT_684702"/>
<dbReference type="Proteomes" id="UP000070700">
    <property type="component" value="Unassembled WGS sequence"/>
</dbReference>
<keyword evidence="2" id="KW-1185">Reference proteome</keyword>
<proteinExistence type="predicted"/>
<sequence length="341" mass="39060">MLACDRDWYFLDRDSVCSQSPWFARIIPKYSRTLADISGFAVTCFAVEYVQNDIFQYVVSFLETGQYPPNGLLSREPWMYLLQHVRVYSLALRFQLKALESLASVAFQNGIVDCRPDLLDHYIDNLHLMSTLCGPDPKNNIIYPPRQSALKGCAAYVMVRLSGDLLDNANFRDACRDDSNFRVFLRAVAFDKRLKASRRGKLLQTFLKNAGARDRSTVVSTQERQTLTITAPTDGCGVNLTASMPLARNNHFRSLKEEVRDNSNNTNPFRRHTIDVSTFKLGPQTEATMLLSSGRSETWYPANLSSFYPNKFPLFIAHPIEERKHIFWSLMTSRWPEKPFV</sequence>
<dbReference type="InParanoid" id="A0A194XC62"/>
<evidence type="ECO:0000313" key="1">
    <source>
        <dbReference type="EMBL" id="KUJ17755.1"/>
    </source>
</evidence>
<protein>
    <submittedName>
        <fullName evidence="1">Uncharacterized protein</fullName>
    </submittedName>
</protein>